<evidence type="ECO:0000259" key="2">
    <source>
        <dbReference type="Pfam" id="PF01624"/>
    </source>
</evidence>
<proteinExistence type="predicted"/>
<dbReference type="Proteomes" id="UP000747110">
    <property type="component" value="Unassembled WGS sequence"/>
</dbReference>
<dbReference type="EMBL" id="BNCP01000009">
    <property type="protein sequence ID" value="GIL76570.1"/>
    <property type="molecule type" value="Genomic_DNA"/>
</dbReference>
<dbReference type="Gene3D" id="3.30.420.110">
    <property type="entry name" value="MutS, connector domain"/>
    <property type="match status" value="1"/>
</dbReference>
<feature type="compositionally biased region" description="Basic and acidic residues" evidence="1">
    <location>
        <begin position="113"/>
        <end position="126"/>
    </location>
</feature>
<feature type="region of interest" description="Disordered" evidence="1">
    <location>
        <begin position="86"/>
        <end position="126"/>
    </location>
</feature>
<keyword evidence="4" id="KW-1185">Reference proteome</keyword>
<feature type="non-terminal residue" evidence="3">
    <location>
        <position position="743"/>
    </location>
</feature>
<organism evidence="3 4">
    <name type="scientific">Volvox reticuliferus</name>
    <dbReference type="NCBI Taxonomy" id="1737510"/>
    <lineage>
        <taxon>Eukaryota</taxon>
        <taxon>Viridiplantae</taxon>
        <taxon>Chlorophyta</taxon>
        <taxon>core chlorophytes</taxon>
        <taxon>Chlorophyceae</taxon>
        <taxon>CS clade</taxon>
        <taxon>Chlamydomonadales</taxon>
        <taxon>Volvocaceae</taxon>
        <taxon>Volvox</taxon>
    </lineage>
</organism>
<dbReference type="GO" id="GO:0030983">
    <property type="term" value="F:mismatched DNA binding"/>
    <property type="evidence" value="ECO:0007669"/>
    <property type="project" value="InterPro"/>
</dbReference>
<evidence type="ECO:0000313" key="3">
    <source>
        <dbReference type="EMBL" id="GIL76570.1"/>
    </source>
</evidence>
<dbReference type="GO" id="GO:0006298">
    <property type="term" value="P:mismatch repair"/>
    <property type="evidence" value="ECO:0007669"/>
    <property type="project" value="InterPro"/>
</dbReference>
<dbReference type="InterPro" id="IPR007695">
    <property type="entry name" value="DNA_mismatch_repair_MutS-lik_N"/>
</dbReference>
<feature type="domain" description="DNA mismatch repair protein MutS-like N-terminal" evidence="2">
    <location>
        <begin position="433"/>
        <end position="553"/>
    </location>
</feature>
<feature type="compositionally biased region" description="Gly residues" evidence="1">
    <location>
        <begin position="714"/>
        <end position="724"/>
    </location>
</feature>
<reference evidence="3" key="1">
    <citation type="journal article" date="2021" name="Proc. Natl. Acad. Sci. U.S.A.">
        <title>Three genomes in the algal genus Volvox reveal the fate of a haploid sex-determining region after a transition to homothallism.</title>
        <authorList>
            <person name="Yamamoto K."/>
            <person name="Hamaji T."/>
            <person name="Kawai-Toyooka H."/>
            <person name="Matsuzaki R."/>
            <person name="Takahashi F."/>
            <person name="Nishimura Y."/>
            <person name="Kawachi M."/>
            <person name="Noguchi H."/>
            <person name="Minakuchi Y."/>
            <person name="Umen J.G."/>
            <person name="Toyoda A."/>
            <person name="Nozaki H."/>
        </authorList>
    </citation>
    <scope>NUCLEOTIDE SEQUENCE</scope>
    <source>
        <strain evidence="3">NIES-3786</strain>
    </source>
</reference>
<feature type="compositionally biased region" description="Polar residues" evidence="1">
    <location>
        <begin position="97"/>
        <end position="112"/>
    </location>
</feature>
<dbReference type="InterPro" id="IPR016151">
    <property type="entry name" value="DNA_mismatch_repair_MutS_N"/>
</dbReference>
<protein>
    <recommendedName>
        <fullName evidence="2">DNA mismatch repair protein MutS-like N-terminal domain-containing protein</fullName>
    </recommendedName>
</protein>
<dbReference type="OrthoDB" id="10252754at2759"/>
<dbReference type="Pfam" id="PF01624">
    <property type="entry name" value="MutS_I"/>
    <property type="match status" value="1"/>
</dbReference>
<evidence type="ECO:0000256" key="1">
    <source>
        <dbReference type="SAM" id="MobiDB-lite"/>
    </source>
</evidence>
<accession>A0A8J4CCN5</accession>
<dbReference type="InterPro" id="IPR036678">
    <property type="entry name" value="MutS_con_dom_sf"/>
</dbReference>
<dbReference type="Gene3D" id="3.40.1170.10">
    <property type="entry name" value="DNA repair protein MutS, domain I"/>
    <property type="match status" value="1"/>
</dbReference>
<feature type="region of interest" description="Disordered" evidence="1">
    <location>
        <begin position="712"/>
        <end position="743"/>
    </location>
</feature>
<comment type="caution">
    <text evidence="3">The sequence shown here is derived from an EMBL/GenBank/DDBJ whole genome shotgun (WGS) entry which is preliminary data.</text>
</comment>
<dbReference type="AlphaFoldDB" id="A0A8J4CCN5"/>
<name>A0A8J4CCN5_9CHLO</name>
<dbReference type="SUPFAM" id="SSF55271">
    <property type="entry name" value="DNA repair protein MutS, domain I"/>
    <property type="match status" value="1"/>
</dbReference>
<dbReference type="GO" id="GO:0005524">
    <property type="term" value="F:ATP binding"/>
    <property type="evidence" value="ECO:0007669"/>
    <property type="project" value="InterPro"/>
</dbReference>
<feature type="region of interest" description="Disordered" evidence="1">
    <location>
        <begin position="241"/>
        <end position="316"/>
    </location>
</feature>
<gene>
    <name evidence="3" type="ORF">Vretifemale_6060</name>
</gene>
<evidence type="ECO:0000313" key="4">
    <source>
        <dbReference type="Proteomes" id="UP000747110"/>
    </source>
</evidence>
<feature type="compositionally biased region" description="Low complexity" evidence="1">
    <location>
        <begin position="287"/>
        <end position="305"/>
    </location>
</feature>
<sequence length="743" mass="79686">MPMDILAGAIPGTQDHAFITSLGFRKNYYKAHHQLRYFVHEDMDGINWLSNVFAAPPLWGLDAFRRIFTQLQSSVTDLNSASGRTDVSGHIGYGMQQRGSMESSGQDQSTNRSTRETAPKETRMDGLGDGGAFHHIRIAVQSPVAVCAHLPGRTPLPERHGRLVVPAMRHYNDDTHNGICMGGTSEATATGAPAPVLRFELVAPAMQQQKVQPRFSCPKGEEAEGLDLTITQRLMLKRKRGLEEQRKQQDQQQQDQQRQDQQKQQQQQLDVQLALGHFGTHSPTLQAPPNQRQPPQQHQIAQKSQSSTQSAWGMQSRIPDEVRSTVQVPCVPVVSHQQQGSVLASTAAGTASIIPTTTPGQPAGLPTHPKQGRPTAAAMRLLGSDDVGVGECGDKRWPWLAEERRDGANRPPGHPDYDPSTLLVPQAALKIMTPFCRQFWEIKCRAMDLVLFVHHGSFYNLFDVDADVGLRVGLNLSGRREANMWKVGCTRDAFPAWATKVLALGYSVGRVEEIHSGGVPEGGGAGARRGRKTPGSLVKRTLVRIYTPGTAVDPYFQDDSSLDSRAFVSLVEAPGGEMGACVVNCSLGCWAVGQLLDTPSRTALATLLLRYKPNEVVTAKGSLSPVTTAVVTRFAGVLAGGGAAAATAAAAPITYVPLTGNSRHWEGQRLPAFSVSSHAAASQGLTSEHEGCSAAPDATAFITEVLGAVNEGSFGDGRGSGGDEAGNSGRPGTHASMERGKLG</sequence>